<dbReference type="Pfam" id="PF13523">
    <property type="entry name" value="Acetyltransf_8"/>
    <property type="match status" value="1"/>
</dbReference>
<dbReference type="AlphaFoldDB" id="A0A4P8J3B0"/>
<accession>A0A4P8J3B0</accession>
<gene>
    <name evidence="3" type="ORF">FAZ95_32960</name>
</gene>
<comment type="pathway">
    <text evidence="1">Siderophore biosynthesis.</text>
</comment>
<dbReference type="InterPro" id="IPR016181">
    <property type="entry name" value="Acyl_CoA_acyltransferase"/>
</dbReference>
<dbReference type="Proteomes" id="UP000298656">
    <property type="component" value="Chromosome 2"/>
</dbReference>
<evidence type="ECO:0000259" key="2">
    <source>
        <dbReference type="SMART" id="SM01006"/>
    </source>
</evidence>
<reference evidence="3 4" key="1">
    <citation type="submission" date="2019-05" db="EMBL/GenBank/DDBJ databases">
        <title>Burkholderia sp. DHOD12, isolated from subtropical forest soil.</title>
        <authorList>
            <person name="Gao Z.-H."/>
            <person name="Qiu L.-H."/>
        </authorList>
    </citation>
    <scope>NUCLEOTIDE SEQUENCE [LARGE SCALE GENOMIC DNA]</scope>
    <source>
        <strain evidence="3 4">DHOD12</strain>
    </source>
</reference>
<evidence type="ECO:0000313" key="4">
    <source>
        <dbReference type="Proteomes" id="UP000298656"/>
    </source>
</evidence>
<keyword evidence="4" id="KW-1185">Reference proteome</keyword>
<dbReference type="OrthoDB" id="9087497at2"/>
<dbReference type="SUPFAM" id="SSF55729">
    <property type="entry name" value="Acyl-CoA N-acyltransferases (Nat)"/>
    <property type="match status" value="1"/>
</dbReference>
<name>A0A4P8J3B0_9BURK</name>
<dbReference type="GO" id="GO:0019290">
    <property type="term" value="P:siderophore biosynthetic process"/>
    <property type="evidence" value="ECO:0007669"/>
    <property type="project" value="InterPro"/>
</dbReference>
<dbReference type="SMART" id="SM01006">
    <property type="entry name" value="AlcB"/>
    <property type="match status" value="1"/>
</dbReference>
<dbReference type="InterPro" id="IPR019432">
    <property type="entry name" value="Acyltransferase_MbtK/IucB-like"/>
</dbReference>
<dbReference type="PANTHER" id="PTHR31438:SF1">
    <property type="entry name" value="LYSINE N-ACYLTRANSFERASE C17G9.06C-RELATED"/>
    <property type="match status" value="1"/>
</dbReference>
<organism evidence="3 4">
    <name type="scientific">Trinickia violacea</name>
    <dbReference type="NCBI Taxonomy" id="2571746"/>
    <lineage>
        <taxon>Bacteria</taxon>
        <taxon>Pseudomonadati</taxon>
        <taxon>Pseudomonadota</taxon>
        <taxon>Betaproteobacteria</taxon>
        <taxon>Burkholderiales</taxon>
        <taxon>Burkholderiaceae</taxon>
        <taxon>Trinickia</taxon>
    </lineage>
</organism>
<proteinExistence type="predicted"/>
<dbReference type="EMBL" id="CP040078">
    <property type="protein sequence ID" value="QCP54965.1"/>
    <property type="molecule type" value="Genomic_DNA"/>
</dbReference>
<dbReference type="Gene3D" id="3.40.630.30">
    <property type="match status" value="1"/>
</dbReference>
<keyword evidence="3" id="KW-0808">Transferase</keyword>
<evidence type="ECO:0000313" key="3">
    <source>
        <dbReference type="EMBL" id="QCP54965.1"/>
    </source>
</evidence>
<sequence>MNLPTLCLRPESPPVRTDIATAEIALRPAPPERSPGTYHGFAFRPLDPARDAPMLHSWFVEERASFWNMRDKRVEEVEAVYQALADSGHATAWLGIERGTPAFLIECYDPAHDQVGEHYDVLPGDLGMHVFVAPAPRRMHGYTRRVFAALMTFMFARLNARRIVVEPDARNTRIHALNRAMGFVYWKDVAFREKTASIAFCTREDFHAAIQKEPQP</sequence>
<evidence type="ECO:0000256" key="1">
    <source>
        <dbReference type="ARBA" id="ARBA00004924"/>
    </source>
</evidence>
<protein>
    <submittedName>
        <fullName evidence="3">Acetyltransferase</fullName>
    </submittedName>
</protein>
<feature type="domain" description="Acyltransferase MbtK/IucB-like conserved" evidence="2">
    <location>
        <begin position="44"/>
        <end position="91"/>
    </location>
</feature>
<dbReference type="KEGG" id="tvl:FAZ95_32960"/>
<dbReference type="GO" id="GO:0016410">
    <property type="term" value="F:N-acyltransferase activity"/>
    <property type="evidence" value="ECO:0007669"/>
    <property type="project" value="TreeGrafter"/>
</dbReference>
<dbReference type="PANTHER" id="PTHR31438">
    <property type="entry name" value="LYSINE N-ACYLTRANSFERASE C17G9.06C-RELATED"/>
    <property type="match status" value="1"/>
</dbReference>